<keyword evidence="13" id="KW-0406">Ion transport</keyword>
<keyword evidence="6 15" id="KW-0812">Transmembrane</keyword>
<sequence length="746" mass="80285">MHTSANISNAIDDNTAPERDAKKNSAIFMIEGMRCGSCAIAIEALLNKQPNVSEATVNFSADIAMIHWKLIEPDILQLERAVKRLGYSLHTSICPKRSAEQADKTRKLLQMRLAVAVVFGMWSMMPAILLYLAPFGAVEHEYMWPLALASGLFAIPVVLYSGSHFYRVGLRTLLAAAPGLDTLITLAVVAACIVSVWQLKMGQHHVYFDAAVMLITFQLIARLMDSSVRRRASDIVQGYFHTIPETVNVFNEAGEISKKAANTLTLGKIIVLSAGQKLALDGVVKSGAGQADVSLLTGEHAPQPMIPGNELLAGCTLLEGELQLIVTAGVGERRIDRLSHSISGLLSRKMALQQLTDRIARWLIPVIVVSAILAVVLATLQGESIMVAVGIGVAVLIVSCPCALSLAIPMVITMGYSGMLQQGIVLRDPAALEAAADINAVVFDKTGTLTTAEPSIHTVLPAPGWNNSDLLQLAMNILHDSLHPTAKGLQASVAKSLVPVTDGHRESKAGEGTVWKSTNGVALAGRASWLRQQGVSLPTIIDNGMQLHLANQGRYAGSINFQETVREGAVETVTALHQQGLDVYLLSGDTQQSCYALAERMSISKQKVFFEHTPEQKHQFVETLEKSARVAFVGDGLNDGLALAGARLGIAVGRASSATAMAAAVYLPNSINRVPATLLLAQKARTLMYQNLFWALTYNVLLIPLAVWGWVHPVIAALAMSLSSLCVLFNSMRMQRRYHSYVSSAD</sequence>
<dbReference type="PANTHER" id="PTHR43520:SF5">
    <property type="entry name" value="CATION-TRANSPORTING P-TYPE ATPASE-RELATED"/>
    <property type="match status" value="1"/>
</dbReference>
<feature type="transmembrane region" description="Helical" evidence="15">
    <location>
        <begin position="142"/>
        <end position="161"/>
    </location>
</feature>
<dbReference type="SUPFAM" id="SSF55008">
    <property type="entry name" value="HMA, heavy metal-associated domain"/>
    <property type="match status" value="1"/>
</dbReference>
<keyword evidence="7 15" id="KW-0479">Metal-binding</keyword>
<comment type="similarity">
    <text evidence="2 15">Belongs to the cation transport ATPase (P-type) (TC 3.A.3) family. Type IB subfamily.</text>
</comment>
<evidence type="ECO:0000256" key="3">
    <source>
        <dbReference type="ARBA" id="ARBA00022448"/>
    </source>
</evidence>
<keyword evidence="8 15" id="KW-0547">Nucleotide-binding</keyword>
<feature type="transmembrane region" description="Helical" evidence="15">
    <location>
        <begin position="113"/>
        <end position="136"/>
    </location>
</feature>
<dbReference type="Pfam" id="PF00122">
    <property type="entry name" value="E1-E2_ATPase"/>
    <property type="match status" value="1"/>
</dbReference>
<dbReference type="AlphaFoldDB" id="H5TBV1"/>
<reference evidence="17 18" key="1">
    <citation type="journal article" date="2012" name="J. Bacteriol.">
        <title>Genome sequence of proteorhodopsin-containing sea ice bacterium Glaciecola punicea ACAM 611T.</title>
        <authorList>
            <person name="Qin Q.-L."/>
            <person name="Xie B.-B."/>
            <person name="Shu Y.-L."/>
            <person name="Rong J.-C."/>
            <person name="Zhao D.-L."/>
            <person name="Zhang X.-Y."/>
            <person name="Chen X.-L."/>
            <person name="Zhou B.-C."/>
            <person name="Zhanga Y.-Z."/>
        </authorList>
    </citation>
    <scope>NUCLEOTIDE SEQUENCE [LARGE SCALE GENOMIC DNA]</scope>
    <source>
        <strain evidence="17 18">ACAM 611</strain>
    </source>
</reference>
<feature type="transmembrane region" description="Helical" evidence="15">
    <location>
        <begin position="385"/>
        <end position="412"/>
    </location>
</feature>
<dbReference type="Gene3D" id="3.30.70.100">
    <property type="match status" value="1"/>
</dbReference>
<dbReference type="InterPro" id="IPR036163">
    <property type="entry name" value="HMA_dom_sf"/>
</dbReference>
<keyword evidence="18" id="KW-1185">Reference proteome</keyword>
<dbReference type="SUPFAM" id="SSF81665">
    <property type="entry name" value="Calcium ATPase, transmembrane domain M"/>
    <property type="match status" value="1"/>
</dbReference>
<dbReference type="InterPro" id="IPR001757">
    <property type="entry name" value="P_typ_ATPase"/>
</dbReference>
<dbReference type="PROSITE" id="PS00154">
    <property type="entry name" value="ATPASE_E1_E2"/>
    <property type="match status" value="1"/>
</dbReference>
<dbReference type="NCBIfam" id="TIGR01494">
    <property type="entry name" value="ATPase_P-type"/>
    <property type="match status" value="1"/>
</dbReference>
<evidence type="ECO:0000256" key="15">
    <source>
        <dbReference type="RuleBase" id="RU362081"/>
    </source>
</evidence>
<keyword evidence="5" id="KW-0597">Phosphoprotein</keyword>
<feature type="transmembrane region" description="Helical" evidence="15">
    <location>
        <begin position="692"/>
        <end position="708"/>
    </location>
</feature>
<reference evidence="17 18" key="2">
    <citation type="journal article" date="2017" name="Antonie Van Leeuwenhoek">
        <title>Rhizobium rhizosphaerae sp. nov., a novel species isolated from rice rhizosphere.</title>
        <authorList>
            <person name="Zhao J.J."/>
            <person name="Zhang J."/>
            <person name="Zhang R.J."/>
            <person name="Zhang C.W."/>
            <person name="Yin H.Q."/>
            <person name="Zhang X.X."/>
        </authorList>
    </citation>
    <scope>NUCLEOTIDE SEQUENCE [LARGE SCALE GENOMIC DNA]</scope>
    <source>
        <strain evidence="17 18">ACAM 611</strain>
    </source>
</reference>
<evidence type="ECO:0000256" key="7">
    <source>
        <dbReference type="ARBA" id="ARBA00022723"/>
    </source>
</evidence>
<evidence type="ECO:0000256" key="4">
    <source>
        <dbReference type="ARBA" id="ARBA00022475"/>
    </source>
</evidence>
<dbReference type="PROSITE" id="PS01047">
    <property type="entry name" value="HMA_1"/>
    <property type="match status" value="1"/>
</dbReference>
<evidence type="ECO:0000256" key="2">
    <source>
        <dbReference type="ARBA" id="ARBA00006024"/>
    </source>
</evidence>
<dbReference type="InterPro" id="IPR018303">
    <property type="entry name" value="ATPase_P-typ_P_site"/>
</dbReference>
<dbReference type="OrthoDB" id="9814270at2"/>
<keyword evidence="11" id="KW-1278">Translocase</keyword>
<dbReference type="GO" id="GO:0055070">
    <property type="term" value="P:copper ion homeostasis"/>
    <property type="evidence" value="ECO:0007669"/>
    <property type="project" value="TreeGrafter"/>
</dbReference>
<dbReference type="Gene3D" id="3.40.1110.10">
    <property type="entry name" value="Calcium-transporting ATPase, cytoplasmic domain N"/>
    <property type="match status" value="1"/>
</dbReference>
<feature type="transmembrane region" description="Helical" evidence="15">
    <location>
        <begin position="714"/>
        <end position="732"/>
    </location>
</feature>
<evidence type="ECO:0000256" key="8">
    <source>
        <dbReference type="ARBA" id="ARBA00022741"/>
    </source>
</evidence>
<dbReference type="GO" id="GO:0043682">
    <property type="term" value="F:P-type divalent copper transporter activity"/>
    <property type="evidence" value="ECO:0007669"/>
    <property type="project" value="TreeGrafter"/>
</dbReference>
<dbReference type="InterPro" id="IPR006121">
    <property type="entry name" value="HMA_dom"/>
</dbReference>
<dbReference type="CDD" id="cd00371">
    <property type="entry name" value="HMA"/>
    <property type="match status" value="1"/>
</dbReference>
<feature type="domain" description="HMA" evidence="16">
    <location>
        <begin position="24"/>
        <end position="90"/>
    </location>
</feature>
<dbReference type="Gene3D" id="2.70.150.10">
    <property type="entry name" value="Calcium-transporting ATPase, cytoplasmic transduction domain A"/>
    <property type="match status" value="1"/>
</dbReference>
<dbReference type="GO" id="GO:0005886">
    <property type="term" value="C:plasma membrane"/>
    <property type="evidence" value="ECO:0007669"/>
    <property type="project" value="UniProtKB-SubCell"/>
</dbReference>
<evidence type="ECO:0000256" key="9">
    <source>
        <dbReference type="ARBA" id="ARBA00022840"/>
    </source>
</evidence>
<evidence type="ECO:0000256" key="14">
    <source>
        <dbReference type="ARBA" id="ARBA00023136"/>
    </source>
</evidence>
<comment type="caution">
    <text evidence="17">The sequence shown here is derived from an EMBL/GenBank/DDBJ whole genome shotgun (WGS) entry which is preliminary data.</text>
</comment>
<dbReference type="EMBL" id="BAET01000014">
    <property type="protein sequence ID" value="GAB55778.1"/>
    <property type="molecule type" value="Genomic_DNA"/>
</dbReference>
<gene>
    <name evidence="17" type="ORF">GPUN_1661</name>
</gene>
<proteinExistence type="inferred from homology"/>
<keyword evidence="12 15" id="KW-1133">Transmembrane helix</keyword>
<protein>
    <submittedName>
        <fullName evidence="17">Copper-translocating P-type ATPase</fullName>
    </submittedName>
</protein>
<feature type="transmembrane region" description="Helical" evidence="15">
    <location>
        <begin position="173"/>
        <end position="199"/>
    </location>
</feature>
<dbReference type="Pfam" id="PF00403">
    <property type="entry name" value="HMA"/>
    <property type="match status" value="1"/>
</dbReference>
<dbReference type="InterPro" id="IPR023214">
    <property type="entry name" value="HAD_sf"/>
</dbReference>
<dbReference type="GO" id="GO:0005507">
    <property type="term" value="F:copper ion binding"/>
    <property type="evidence" value="ECO:0007669"/>
    <property type="project" value="TreeGrafter"/>
</dbReference>
<dbReference type="InterPro" id="IPR059000">
    <property type="entry name" value="ATPase_P-type_domA"/>
</dbReference>
<dbReference type="InterPro" id="IPR027256">
    <property type="entry name" value="P-typ_ATPase_IB"/>
</dbReference>
<evidence type="ECO:0000256" key="1">
    <source>
        <dbReference type="ARBA" id="ARBA00004651"/>
    </source>
</evidence>
<dbReference type="Pfam" id="PF00702">
    <property type="entry name" value="Hydrolase"/>
    <property type="match status" value="1"/>
</dbReference>
<feature type="transmembrane region" description="Helical" evidence="15">
    <location>
        <begin position="205"/>
        <end position="224"/>
    </location>
</feature>
<comment type="subcellular location">
    <subcellularLocation>
        <location evidence="1">Cell membrane</location>
        <topology evidence="1">Multi-pass membrane protein</topology>
    </subcellularLocation>
</comment>
<dbReference type="Gene3D" id="3.40.50.1000">
    <property type="entry name" value="HAD superfamily/HAD-like"/>
    <property type="match status" value="1"/>
</dbReference>
<dbReference type="InterPro" id="IPR017969">
    <property type="entry name" value="Heavy-metal-associated_CS"/>
</dbReference>
<dbReference type="SUPFAM" id="SSF56784">
    <property type="entry name" value="HAD-like"/>
    <property type="match status" value="1"/>
</dbReference>
<keyword evidence="4 15" id="KW-1003">Cell membrane</keyword>
<evidence type="ECO:0000313" key="18">
    <source>
        <dbReference type="Proteomes" id="UP000053586"/>
    </source>
</evidence>
<evidence type="ECO:0000256" key="6">
    <source>
        <dbReference type="ARBA" id="ARBA00022692"/>
    </source>
</evidence>
<dbReference type="PRINTS" id="PR00119">
    <property type="entry name" value="CATATPASE"/>
</dbReference>
<dbReference type="InterPro" id="IPR023299">
    <property type="entry name" value="ATPase_P-typ_cyto_dom_N"/>
</dbReference>
<dbReference type="InterPro" id="IPR036412">
    <property type="entry name" value="HAD-like_sf"/>
</dbReference>
<evidence type="ECO:0000256" key="11">
    <source>
        <dbReference type="ARBA" id="ARBA00022967"/>
    </source>
</evidence>
<accession>H5TBV1</accession>
<evidence type="ECO:0000256" key="12">
    <source>
        <dbReference type="ARBA" id="ARBA00022989"/>
    </source>
</evidence>
<feature type="transmembrane region" description="Helical" evidence="15">
    <location>
        <begin position="359"/>
        <end position="379"/>
    </location>
</feature>
<evidence type="ECO:0000256" key="10">
    <source>
        <dbReference type="ARBA" id="ARBA00022842"/>
    </source>
</evidence>
<dbReference type="eggNOG" id="COG2217">
    <property type="taxonomic scope" value="Bacteria"/>
</dbReference>
<dbReference type="PANTHER" id="PTHR43520">
    <property type="entry name" value="ATP7, ISOFORM B"/>
    <property type="match status" value="1"/>
</dbReference>
<evidence type="ECO:0000313" key="17">
    <source>
        <dbReference type="EMBL" id="GAB55778.1"/>
    </source>
</evidence>
<organism evidence="17 18">
    <name type="scientific">Glaciecola punicea ACAM 611</name>
    <dbReference type="NCBI Taxonomy" id="1121923"/>
    <lineage>
        <taxon>Bacteria</taxon>
        <taxon>Pseudomonadati</taxon>
        <taxon>Pseudomonadota</taxon>
        <taxon>Gammaproteobacteria</taxon>
        <taxon>Alteromonadales</taxon>
        <taxon>Alteromonadaceae</taxon>
        <taxon>Glaciecola</taxon>
    </lineage>
</organism>
<dbReference type="InterPro" id="IPR008250">
    <property type="entry name" value="ATPase_P-typ_transduc_dom_A_sf"/>
</dbReference>
<dbReference type="STRING" id="56804.BAE46_09455"/>
<keyword evidence="14 15" id="KW-0472">Membrane</keyword>
<dbReference type="GO" id="GO:0005524">
    <property type="term" value="F:ATP binding"/>
    <property type="evidence" value="ECO:0007669"/>
    <property type="project" value="UniProtKB-UniRule"/>
</dbReference>
<keyword evidence="3" id="KW-0813">Transport</keyword>
<evidence type="ECO:0000256" key="5">
    <source>
        <dbReference type="ARBA" id="ARBA00022553"/>
    </source>
</evidence>
<keyword evidence="9 15" id="KW-0067">ATP-binding</keyword>
<evidence type="ECO:0000259" key="16">
    <source>
        <dbReference type="PROSITE" id="PS50846"/>
    </source>
</evidence>
<dbReference type="Proteomes" id="UP000053586">
    <property type="component" value="Unassembled WGS sequence"/>
</dbReference>
<dbReference type="PROSITE" id="PS50846">
    <property type="entry name" value="HMA_2"/>
    <property type="match status" value="1"/>
</dbReference>
<name>H5TBV1_9ALTE</name>
<keyword evidence="10" id="KW-0460">Magnesium</keyword>
<dbReference type="GO" id="GO:0016887">
    <property type="term" value="F:ATP hydrolysis activity"/>
    <property type="evidence" value="ECO:0007669"/>
    <property type="project" value="InterPro"/>
</dbReference>
<dbReference type="SUPFAM" id="SSF81653">
    <property type="entry name" value="Calcium ATPase, transduction domain A"/>
    <property type="match status" value="1"/>
</dbReference>
<dbReference type="InterPro" id="IPR023298">
    <property type="entry name" value="ATPase_P-typ_TM_dom_sf"/>
</dbReference>
<dbReference type="NCBIfam" id="TIGR01525">
    <property type="entry name" value="ATPase-IB_hvy"/>
    <property type="match status" value="1"/>
</dbReference>
<evidence type="ECO:0000256" key="13">
    <source>
        <dbReference type="ARBA" id="ARBA00023065"/>
    </source>
</evidence>